<dbReference type="Proteomes" id="UP001068379">
    <property type="component" value="Unassembled WGS sequence"/>
</dbReference>
<evidence type="ECO:0000256" key="2">
    <source>
        <dbReference type="ARBA" id="ARBA00022723"/>
    </source>
</evidence>
<evidence type="ECO:0000256" key="5">
    <source>
        <dbReference type="ARBA" id="ARBA00023004"/>
    </source>
</evidence>
<dbReference type="GO" id="GO:0035516">
    <property type="term" value="F:broad specificity oxidative DNA demethylase activity"/>
    <property type="evidence" value="ECO:0007669"/>
    <property type="project" value="UniProtKB-EC"/>
</dbReference>
<name>A0ABT4M9V2_9BURK</name>
<keyword evidence="8" id="KW-1185">Reference proteome</keyword>
<accession>A0ABT4M9V2</accession>
<evidence type="ECO:0000256" key="4">
    <source>
        <dbReference type="ARBA" id="ARBA00023002"/>
    </source>
</evidence>
<keyword evidence="3" id="KW-0223">Dioxygenase</keyword>
<reference evidence="7" key="1">
    <citation type="submission" date="2022-12" db="EMBL/GenBank/DDBJ databases">
        <title>Bacterial isolates from different developmental stages of Nematostella vectensis.</title>
        <authorList>
            <person name="Fraune S."/>
        </authorList>
    </citation>
    <scope>NUCLEOTIDE SEQUENCE</scope>
    <source>
        <strain evidence="7">G21619-S1</strain>
    </source>
</reference>
<evidence type="ECO:0000256" key="3">
    <source>
        <dbReference type="ARBA" id="ARBA00022964"/>
    </source>
</evidence>
<proteinExistence type="predicted"/>
<keyword evidence="5" id="KW-0408">Iron</keyword>
<dbReference type="InterPro" id="IPR005123">
    <property type="entry name" value="Oxoglu/Fe-dep_dioxygenase_dom"/>
</dbReference>
<organism evidence="7 8">
    <name type="scientific">Castellaniella denitrificans</name>
    <dbReference type="NCBI Taxonomy" id="56119"/>
    <lineage>
        <taxon>Bacteria</taxon>
        <taxon>Pseudomonadati</taxon>
        <taxon>Pseudomonadota</taxon>
        <taxon>Betaproteobacteria</taxon>
        <taxon>Burkholderiales</taxon>
        <taxon>Alcaligenaceae</taxon>
        <taxon>Castellaniella</taxon>
    </lineage>
</organism>
<dbReference type="InterPro" id="IPR027450">
    <property type="entry name" value="AlkB-like"/>
</dbReference>
<gene>
    <name evidence="7" type="primary">alkB</name>
    <name evidence="7" type="ORF">O4H32_13170</name>
</gene>
<comment type="cofactor">
    <cofactor evidence="1">
        <name>Fe(2+)</name>
        <dbReference type="ChEBI" id="CHEBI:29033"/>
    </cofactor>
</comment>
<dbReference type="RefSeq" id="WP_269359880.1">
    <property type="nucleotide sequence ID" value="NZ_JAPWHE010000011.1"/>
</dbReference>
<dbReference type="PANTHER" id="PTHR16557:SF2">
    <property type="entry name" value="NUCLEIC ACID DIOXYGENASE ALKBH1"/>
    <property type="match status" value="1"/>
</dbReference>
<dbReference type="NCBIfam" id="NF011930">
    <property type="entry name" value="PRK15401.1"/>
    <property type="match status" value="1"/>
</dbReference>
<dbReference type="PROSITE" id="PS51471">
    <property type="entry name" value="FE2OG_OXY"/>
    <property type="match status" value="1"/>
</dbReference>
<dbReference type="SUPFAM" id="SSF51197">
    <property type="entry name" value="Clavaminate synthase-like"/>
    <property type="match status" value="1"/>
</dbReference>
<dbReference type="EMBL" id="JAPWHE010000011">
    <property type="protein sequence ID" value="MCZ4330896.1"/>
    <property type="molecule type" value="Genomic_DNA"/>
</dbReference>
<dbReference type="EC" id="1.14.11.33" evidence="7"/>
<evidence type="ECO:0000313" key="8">
    <source>
        <dbReference type="Proteomes" id="UP001068379"/>
    </source>
</evidence>
<dbReference type="InterPro" id="IPR004574">
    <property type="entry name" value="Alkb"/>
</dbReference>
<protein>
    <submittedName>
        <fullName evidence="7">DNA oxidative demethylase AlkB</fullName>
        <ecNumber evidence="7">1.14.11.33</ecNumber>
    </submittedName>
</protein>
<evidence type="ECO:0000256" key="1">
    <source>
        <dbReference type="ARBA" id="ARBA00001954"/>
    </source>
</evidence>
<evidence type="ECO:0000313" key="7">
    <source>
        <dbReference type="EMBL" id="MCZ4330896.1"/>
    </source>
</evidence>
<dbReference type="InterPro" id="IPR037151">
    <property type="entry name" value="AlkB-like_sf"/>
</dbReference>
<sequence>MTPSDLFGDLDPGRRTHLGPEAWVLRGFALPHVETLLAALAAVEAAAPFRHMRTPGGLTMSAALSGCGALGWTSGPGGYRYSPIDPESGRAWPPMPEAFDRLAREAASAAGFSGFAPDACLINRYLPGSRMSLHQDRNERDFGAPIVSVSLGMSAVFLFGGHARSDRAARVPLHHGDVAVWGGADRLRYHGILPLSGPPHPLLGGRRINLTFRKAG</sequence>
<comment type="caution">
    <text evidence="7">The sequence shown here is derived from an EMBL/GenBank/DDBJ whole genome shotgun (WGS) entry which is preliminary data.</text>
</comment>
<dbReference type="Gene3D" id="2.60.120.590">
    <property type="entry name" value="Alpha-ketoglutarate-dependent dioxygenase AlkB-like"/>
    <property type="match status" value="1"/>
</dbReference>
<keyword evidence="4 7" id="KW-0560">Oxidoreductase</keyword>
<feature type="domain" description="Fe2OG dioxygenase" evidence="6">
    <location>
        <begin position="116"/>
        <end position="216"/>
    </location>
</feature>
<keyword evidence="2" id="KW-0479">Metal-binding</keyword>
<evidence type="ECO:0000259" key="6">
    <source>
        <dbReference type="PROSITE" id="PS51471"/>
    </source>
</evidence>
<dbReference type="Pfam" id="PF13532">
    <property type="entry name" value="2OG-FeII_Oxy_2"/>
    <property type="match status" value="1"/>
</dbReference>
<dbReference type="PANTHER" id="PTHR16557">
    <property type="entry name" value="ALKYLATED DNA REPAIR PROTEIN ALKB-RELATED"/>
    <property type="match status" value="1"/>
</dbReference>